<keyword evidence="12" id="KW-0813">Transport</keyword>
<keyword evidence="5 12" id="KW-1133">Transmembrane helix</keyword>
<evidence type="ECO:0000313" key="13">
    <source>
        <dbReference type="EMBL" id="SDX73142.1"/>
    </source>
</evidence>
<evidence type="ECO:0000256" key="2">
    <source>
        <dbReference type="ARBA" id="ARBA00022475"/>
    </source>
</evidence>
<dbReference type="GO" id="GO:0005886">
    <property type="term" value="C:plasma membrane"/>
    <property type="evidence" value="ECO:0007669"/>
    <property type="project" value="UniProtKB-SubCell"/>
</dbReference>
<keyword evidence="7 12" id="KW-0406">Ion transport</keyword>
<keyword evidence="14" id="KW-1185">Reference proteome</keyword>
<feature type="transmembrane region" description="Helical" evidence="12">
    <location>
        <begin position="114"/>
        <end position="133"/>
    </location>
</feature>
<gene>
    <name evidence="12" type="primary">fluC</name>
    <name evidence="12" type="synonym">crcB</name>
    <name evidence="13" type="ORF">SAMN05444358_11038</name>
</gene>
<evidence type="ECO:0000256" key="12">
    <source>
        <dbReference type="HAMAP-Rule" id="MF_00454"/>
    </source>
</evidence>
<evidence type="ECO:0000256" key="11">
    <source>
        <dbReference type="ARBA" id="ARBA00035585"/>
    </source>
</evidence>
<name>A0A1H3E355_9RHOB</name>
<sequence>MPDETLVRAGSTAVSKTAPAYGHRALMYSAVFVGGAAGSLLRELFSLEIPGAPFLTATFGINVVACFVLGWLYAIRNRVHAHVLHIGAVGFCGGLSTFSSFVAELERLAETGNWVVIIAVSAEIAAGLAAAVLGEALGRHQSKETLE</sequence>
<accession>A0A1H3E355</accession>
<comment type="function">
    <text evidence="12">Fluoride-specific ion channel. Important for reducing fluoride concentration in the cell, thus reducing its toxicity.</text>
</comment>
<protein>
    <recommendedName>
        <fullName evidence="12">Fluoride-specific ion channel FluC</fullName>
    </recommendedName>
</protein>
<evidence type="ECO:0000256" key="9">
    <source>
        <dbReference type="ARBA" id="ARBA00023303"/>
    </source>
</evidence>
<dbReference type="Pfam" id="PF02537">
    <property type="entry name" value="CRCB"/>
    <property type="match status" value="1"/>
</dbReference>
<feature type="transmembrane region" description="Helical" evidence="12">
    <location>
        <begin position="54"/>
        <end position="75"/>
    </location>
</feature>
<feature type="binding site" evidence="12">
    <location>
        <position position="93"/>
    </location>
    <ligand>
        <name>Na(+)</name>
        <dbReference type="ChEBI" id="CHEBI:29101"/>
        <note>structural</note>
    </ligand>
</feature>
<feature type="transmembrane region" description="Helical" evidence="12">
    <location>
        <begin position="82"/>
        <end position="102"/>
    </location>
</feature>
<dbReference type="GO" id="GO:0062054">
    <property type="term" value="F:fluoride channel activity"/>
    <property type="evidence" value="ECO:0007669"/>
    <property type="project" value="UniProtKB-UniRule"/>
</dbReference>
<dbReference type="AlphaFoldDB" id="A0A1H3E355"/>
<dbReference type="STRING" id="985054.SAMN05444358_11038"/>
<comment type="similarity">
    <text evidence="10 12">Belongs to the fluoride channel Fluc/FEX (TC 1.A.43) family.</text>
</comment>
<evidence type="ECO:0000256" key="3">
    <source>
        <dbReference type="ARBA" id="ARBA00022519"/>
    </source>
</evidence>
<dbReference type="PANTHER" id="PTHR28259">
    <property type="entry name" value="FLUORIDE EXPORT PROTEIN 1-RELATED"/>
    <property type="match status" value="1"/>
</dbReference>
<feature type="transmembrane region" description="Helical" evidence="12">
    <location>
        <begin position="25"/>
        <end position="42"/>
    </location>
</feature>
<evidence type="ECO:0000256" key="8">
    <source>
        <dbReference type="ARBA" id="ARBA00023136"/>
    </source>
</evidence>
<keyword evidence="2 12" id="KW-1003">Cell membrane</keyword>
<organism evidence="13 14">
    <name type="scientific">Ruegeria halocynthiae</name>
    <dbReference type="NCBI Taxonomy" id="985054"/>
    <lineage>
        <taxon>Bacteria</taxon>
        <taxon>Pseudomonadati</taxon>
        <taxon>Pseudomonadota</taxon>
        <taxon>Alphaproteobacteria</taxon>
        <taxon>Rhodobacterales</taxon>
        <taxon>Roseobacteraceae</taxon>
        <taxon>Ruegeria</taxon>
    </lineage>
</organism>
<dbReference type="InterPro" id="IPR003691">
    <property type="entry name" value="FluC"/>
</dbReference>
<dbReference type="HAMAP" id="MF_00454">
    <property type="entry name" value="FluC"/>
    <property type="match status" value="1"/>
</dbReference>
<evidence type="ECO:0000256" key="1">
    <source>
        <dbReference type="ARBA" id="ARBA00004651"/>
    </source>
</evidence>
<keyword evidence="4 12" id="KW-0812">Transmembrane</keyword>
<reference evidence="14" key="1">
    <citation type="submission" date="2016-10" db="EMBL/GenBank/DDBJ databases">
        <authorList>
            <person name="Varghese N."/>
            <person name="Submissions S."/>
        </authorList>
    </citation>
    <scope>NUCLEOTIDE SEQUENCE [LARGE SCALE GENOMIC DNA]</scope>
    <source>
        <strain evidence="14">DSM 27839</strain>
    </source>
</reference>
<dbReference type="Proteomes" id="UP000183400">
    <property type="component" value="Unassembled WGS sequence"/>
</dbReference>
<comment type="subcellular location">
    <subcellularLocation>
        <location evidence="1 12">Cell membrane</location>
        <topology evidence="1 12">Multi-pass membrane protein</topology>
    </subcellularLocation>
</comment>
<proteinExistence type="inferred from homology"/>
<evidence type="ECO:0000256" key="7">
    <source>
        <dbReference type="ARBA" id="ARBA00023065"/>
    </source>
</evidence>
<evidence type="ECO:0000256" key="10">
    <source>
        <dbReference type="ARBA" id="ARBA00035120"/>
    </source>
</evidence>
<evidence type="ECO:0000313" key="14">
    <source>
        <dbReference type="Proteomes" id="UP000183400"/>
    </source>
</evidence>
<keyword evidence="3" id="KW-0997">Cell inner membrane</keyword>
<keyword evidence="9 12" id="KW-0407">Ion channel</keyword>
<keyword evidence="12" id="KW-0479">Metal-binding</keyword>
<dbReference type="GO" id="GO:0140114">
    <property type="term" value="P:cellular detoxification of fluoride"/>
    <property type="evidence" value="ECO:0007669"/>
    <property type="project" value="UniProtKB-UniRule"/>
</dbReference>
<dbReference type="GO" id="GO:0046872">
    <property type="term" value="F:metal ion binding"/>
    <property type="evidence" value="ECO:0007669"/>
    <property type="project" value="UniProtKB-KW"/>
</dbReference>
<feature type="binding site" evidence="12">
    <location>
        <position position="96"/>
    </location>
    <ligand>
        <name>Na(+)</name>
        <dbReference type="ChEBI" id="CHEBI:29101"/>
        <note>structural</note>
    </ligand>
</feature>
<comment type="catalytic activity">
    <reaction evidence="11">
        <text>fluoride(in) = fluoride(out)</text>
        <dbReference type="Rhea" id="RHEA:76159"/>
        <dbReference type="ChEBI" id="CHEBI:17051"/>
    </reaction>
    <physiologicalReaction direction="left-to-right" evidence="11">
        <dbReference type="Rhea" id="RHEA:76160"/>
    </physiologicalReaction>
</comment>
<comment type="activity regulation">
    <text evidence="12">Na(+) is not transported, but it plays an essential structural role and its presence is essential for fluoride channel function.</text>
</comment>
<evidence type="ECO:0000256" key="6">
    <source>
        <dbReference type="ARBA" id="ARBA00023053"/>
    </source>
</evidence>
<dbReference type="EMBL" id="FNNP01000010">
    <property type="protein sequence ID" value="SDX73142.1"/>
    <property type="molecule type" value="Genomic_DNA"/>
</dbReference>
<evidence type="ECO:0000256" key="4">
    <source>
        <dbReference type="ARBA" id="ARBA00022692"/>
    </source>
</evidence>
<dbReference type="PANTHER" id="PTHR28259:SF1">
    <property type="entry name" value="FLUORIDE EXPORT PROTEIN 1-RELATED"/>
    <property type="match status" value="1"/>
</dbReference>
<keyword evidence="6 12" id="KW-0915">Sodium</keyword>
<dbReference type="RefSeq" id="WP_245709786.1">
    <property type="nucleotide sequence ID" value="NZ_FNNP01000010.1"/>
</dbReference>
<keyword evidence="8 12" id="KW-0472">Membrane</keyword>
<evidence type="ECO:0000256" key="5">
    <source>
        <dbReference type="ARBA" id="ARBA00022989"/>
    </source>
</evidence>